<dbReference type="PIRSF" id="PIRSF038994">
    <property type="entry name" value="NagA"/>
    <property type="match status" value="1"/>
</dbReference>
<dbReference type="InterPro" id="IPR032466">
    <property type="entry name" value="Metal_Hydrolase"/>
</dbReference>
<dbReference type="PANTHER" id="PTHR11113">
    <property type="entry name" value="N-ACETYLGLUCOSAMINE-6-PHOSPHATE DEACETYLASE"/>
    <property type="match status" value="1"/>
</dbReference>
<dbReference type="PANTHER" id="PTHR11113:SF14">
    <property type="entry name" value="N-ACETYLGLUCOSAMINE-6-PHOSPHATE DEACETYLASE"/>
    <property type="match status" value="1"/>
</dbReference>
<dbReference type="InterPro" id="IPR003764">
    <property type="entry name" value="GlcNAc_6-P_deAcase"/>
</dbReference>
<keyword evidence="4 5" id="KW-0119">Carbohydrate metabolism</keyword>
<dbReference type="NCBIfam" id="TIGR00221">
    <property type="entry name" value="nagA"/>
    <property type="match status" value="1"/>
</dbReference>
<evidence type="ECO:0000256" key="3">
    <source>
        <dbReference type="ARBA" id="ARBA00022801"/>
    </source>
</evidence>
<evidence type="ECO:0000256" key="6">
    <source>
        <dbReference type="PIRSR" id="PIRSR038994-1"/>
    </source>
</evidence>
<comment type="cofactor">
    <cofactor evidence="7">
        <name>a divalent metal cation</name>
        <dbReference type="ChEBI" id="CHEBI:60240"/>
    </cofactor>
    <text evidence="7">Binds 1 divalent metal cation per subunit.</text>
</comment>
<dbReference type="GO" id="GO:0006046">
    <property type="term" value="P:N-acetylglucosamine catabolic process"/>
    <property type="evidence" value="ECO:0007669"/>
    <property type="project" value="TreeGrafter"/>
</dbReference>
<feature type="binding site" evidence="7">
    <location>
        <position position="149"/>
    </location>
    <ligand>
        <name>Zn(2+)</name>
        <dbReference type="ChEBI" id="CHEBI:29105"/>
    </ligand>
</feature>
<dbReference type="Proteomes" id="UP001198962">
    <property type="component" value="Unassembled WGS sequence"/>
</dbReference>
<evidence type="ECO:0000313" key="9">
    <source>
        <dbReference type="EMBL" id="MCC2165558.1"/>
    </source>
</evidence>
<evidence type="ECO:0000259" key="8">
    <source>
        <dbReference type="Pfam" id="PF01979"/>
    </source>
</evidence>
<reference evidence="9" key="1">
    <citation type="submission" date="2021-10" db="EMBL/GenBank/DDBJ databases">
        <title>Anaerobic single-cell dispensing facilitates the cultivation of human gut bacteria.</title>
        <authorList>
            <person name="Afrizal A."/>
        </authorList>
    </citation>
    <scope>NUCLEOTIDE SEQUENCE</scope>
    <source>
        <strain evidence="9">CLA-AA-H274</strain>
    </source>
</reference>
<feature type="binding site" evidence="7">
    <location>
        <position position="236"/>
    </location>
    <ligand>
        <name>Zn(2+)</name>
        <dbReference type="ChEBI" id="CHEBI:29105"/>
    </ligand>
</feature>
<comment type="similarity">
    <text evidence="1 5">Belongs to the metallo-dependent hydrolases superfamily. NagA family.</text>
</comment>
<evidence type="ECO:0000256" key="4">
    <source>
        <dbReference type="ARBA" id="ARBA00023277"/>
    </source>
</evidence>
<feature type="binding site" evidence="7">
    <location>
        <position position="215"/>
    </location>
    <ligand>
        <name>Zn(2+)</name>
        <dbReference type="ChEBI" id="CHEBI:29105"/>
    </ligand>
</feature>
<dbReference type="AlphaFoldDB" id="A0AAE3DLY4"/>
<keyword evidence="3 5" id="KW-0378">Hydrolase</keyword>
<keyword evidence="10" id="KW-1185">Reference proteome</keyword>
<dbReference type="InterPro" id="IPR006680">
    <property type="entry name" value="Amidohydro-rel"/>
</dbReference>
<keyword evidence="2 7" id="KW-0479">Metal-binding</keyword>
<protein>
    <submittedName>
        <fullName evidence="9">N-acetylglucosamine-6-phosphate deacetylase</fullName>
        <ecNumber evidence="9">3.5.1.25</ecNumber>
    </submittedName>
</protein>
<comment type="caution">
    <text evidence="9">The sequence shown here is derived from an EMBL/GenBank/DDBJ whole genome shotgun (WGS) entry which is preliminary data.</text>
</comment>
<organism evidence="9 10">
    <name type="scientific">Brotaphodocola catenula</name>
    <dbReference type="NCBI Taxonomy" id="2885361"/>
    <lineage>
        <taxon>Bacteria</taxon>
        <taxon>Bacillati</taxon>
        <taxon>Bacillota</taxon>
        <taxon>Clostridia</taxon>
        <taxon>Lachnospirales</taxon>
        <taxon>Lachnospiraceae</taxon>
        <taxon>Brotaphodocola</taxon>
    </lineage>
</organism>
<name>A0AAE3DLY4_9FIRM</name>
<gene>
    <name evidence="9" type="primary">nagA</name>
    <name evidence="9" type="ORF">LKD32_11865</name>
</gene>
<evidence type="ECO:0000313" key="10">
    <source>
        <dbReference type="Proteomes" id="UP001198962"/>
    </source>
</evidence>
<dbReference type="GO" id="GO:0008448">
    <property type="term" value="F:N-acetylglucosamine-6-phosphate deacetylase activity"/>
    <property type="evidence" value="ECO:0007669"/>
    <property type="project" value="UniProtKB-EC"/>
</dbReference>
<proteinExistence type="inferred from homology"/>
<feature type="domain" description="Amidohydrolase-related" evidence="8">
    <location>
        <begin position="71"/>
        <end position="400"/>
    </location>
</feature>
<accession>A0AAE3DLY4</accession>
<dbReference type="Gene3D" id="3.20.20.140">
    <property type="entry name" value="Metal-dependent hydrolases"/>
    <property type="match status" value="1"/>
</dbReference>
<dbReference type="GO" id="GO:0046872">
    <property type="term" value="F:metal ion binding"/>
    <property type="evidence" value="ECO:0007669"/>
    <property type="project" value="UniProtKB-KW"/>
</dbReference>
<dbReference type="SUPFAM" id="SSF51338">
    <property type="entry name" value="Composite domain of metallo-dependent hydrolases"/>
    <property type="match status" value="1"/>
</dbReference>
<evidence type="ECO:0000256" key="1">
    <source>
        <dbReference type="ARBA" id="ARBA00010716"/>
    </source>
</evidence>
<evidence type="ECO:0000256" key="7">
    <source>
        <dbReference type="PIRSR" id="PIRSR038994-3"/>
    </source>
</evidence>
<sequence>MELILKHGKVYQNHGFARKDVRIRDGKIIEVGENLDISASPSAITPSAITPSAITSSDVKVQVIDVRGLSVIPGLIDIHTHGAVGVDVNSAKAEDFEKICRFQASQGVTGWQASILTDTKEQTLWAIGEYRRWKQFSHQGATLIGIHLEGPFLAKEYKGAMPEHLLKTPDLELLKEYQESAEGDIRYITVSPEVEGVVEAIPRMKKMGMAVAIGHSGADYETARRAIANGATSATHVGNAMRLLHQHEPAIFGAVLEDQDVYAEMICDGRHLHPGTVRFILKAKGTEHVVAITDSIMAGGLPDGFYHLGVNEVVVKDGDAKLVSDGTRAGSTLTAIHAIQNLVQFTGKSLAEIVPLMTENPAKLIGIYDRTGSIAPQKDADLTILDENLEVVYTIARGNLCYSRGNQTENRTEN</sequence>
<dbReference type="Pfam" id="PF01979">
    <property type="entry name" value="Amidohydro_1"/>
    <property type="match status" value="1"/>
</dbReference>
<dbReference type="EMBL" id="JAJEPU010000040">
    <property type="protein sequence ID" value="MCC2165558.1"/>
    <property type="molecule type" value="Genomic_DNA"/>
</dbReference>
<dbReference type="RefSeq" id="WP_308451833.1">
    <property type="nucleotide sequence ID" value="NZ_JAJEPU010000040.1"/>
</dbReference>
<dbReference type="Gene3D" id="2.30.40.10">
    <property type="entry name" value="Urease, subunit C, domain 1"/>
    <property type="match status" value="1"/>
</dbReference>
<feature type="active site" description="Proton donor/acceptor" evidence="6">
    <location>
        <position position="294"/>
    </location>
</feature>
<evidence type="ECO:0000256" key="2">
    <source>
        <dbReference type="ARBA" id="ARBA00022723"/>
    </source>
</evidence>
<dbReference type="CDD" id="cd00854">
    <property type="entry name" value="NagA"/>
    <property type="match status" value="1"/>
</dbReference>
<evidence type="ECO:0000256" key="5">
    <source>
        <dbReference type="PIRNR" id="PIRNR038994"/>
    </source>
</evidence>
<dbReference type="EC" id="3.5.1.25" evidence="9"/>
<dbReference type="InterPro" id="IPR011059">
    <property type="entry name" value="Metal-dep_hydrolase_composite"/>
</dbReference>
<dbReference type="SUPFAM" id="SSF51556">
    <property type="entry name" value="Metallo-dependent hydrolases"/>
    <property type="match status" value="1"/>
</dbReference>